<dbReference type="Proteomes" id="UP000233256">
    <property type="component" value="Unassembled WGS sequence"/>
</dbReference>
<dbReference type="InterPro" id="IPR036013">
    <property type="entry name" value="Band_7/SPFH_dom_sf"/>
</dbReference>
<feature type="coiled-coil region" evidence="1">
    <location>
        <begin position="342"/>
        <end position="369"/>
    </location>
</feature>
<evidence type="ECO:0000259" key="2">
    <source>
        <dbReference type="Pfam" id="PF01145"/>
    </source>
</evidence>
<evidence type="ECO:0000313" key="4">
    <source>
        <dbReference type="Proteomes" id="UP000233256"/>
    </source>
</evidence>
<dbReference type="EMBL" id="PGXC01000054">
    <property type="protein sequence ID" value="PKK88287.1"/>
    <property type="molecule type" value="Genomic_DNA"/>
</dbReference>
<dbReference type="GO" id="GO:0005737">
    <property type="term" value="C:cytoplasm"/>
    <property type="evidence" value="ECO:0007669"/>
    <property type="project" value="TreeGrafter"/>
</dbReference>
<dbReference type="PANTHER" id="PTHR14165">
    <property type="entry name" value="MAJOR VAULT PROTEIN"/>
    <property type="match status" value="1"/>
</dbReference>
<evidence type="ECO:0000256" key="1">
    <source>
        <dbReference type="SAM" id="Coils"/>
    </source>
</evidence>
<accession>A0A2N1PIW7</accession>
<sequence length="478" mass="54562">MLIPRIYFLNEDEQLLIEGLGNRRIVNGPGSVVTPPFTRTEKFRACVVDATQYLRVMDRLSGDITIVKGPTLFFREAHEEILEKCSAVILRQNQFIRILDRETGRMRVEKGDQIVFLDAHEEVVQGPCDGINVDEHQAVLVRNVKTGELSLETSKQVFFPQDFQEIVEVREKTILADHETVVVMGPEGKFTYFSGSGKQRSFFLDPYSSLVKFRWSAGLTKEQRSLQLTHIDTRPKFMWYQFGARTRDNVELVLNITFFWQILDVHGMVEKTDDAPGDICSHARSRIIQCVSKLSFEEFLQDFNNTVQAAVLDSGDKFYSERGCSIHSVEVRSIECQDEAIQKVLEEIIKETTNRVNLLQKQKTENEIRVESLRGELETEKGRGELIAVRESNLMGEAVAEGRARAENIRTFIDGLGKELSMEQKLTVFRMLKTGENIENLSSGNAQLFLTPDDCDLRIQTSASEPVAGKRELRRKKE</sequence>
<comment type="caution">
    <text evidence="3">The sequence shown here is derived from an EMBL/GenBank/DDBJ whole genome shotgun (WGS) entry which is preliminary data.</text>
</comment>
<feature type="domain" description="Band 7" evidence="2">
    <location>
        <begin position="185"/>
        <end position="360"/>
    </location>
</feature>
<dbReference type="Pfam" id="PF01145">
    <property type="entry name" value="Band_7"/>
    <property type="match status" value="1"/>
</dbReference>
<dbReference type="PANTHER" id="PTHR14165:SF3">
    <property type="entry name" value="MAJOR VAULT PROTEIN"/>
    <property type="match status" value="1"/>
</dbReference>
<dbReference type="AlphaFoldDB" id="A0A2N1PIW7"/>
<proteinExistence type="predicted"/>
<reference evidence="3 4" key="1">
    <citation type="journal article" date="2017" name="ISME J.">
        <title>Potential for microbial H2 and metal transformations associated with novel bacteria and archaea in deep terrestrial subsurface sediments.</title>
        <authorList>
            <person name="Hernsdorf A.W."/>
            <person name="Amano Y."/>
            <person name="Miyakawa K."/>
            <person name="Ise K."/>
            <person name="Suzuki Y."/>
            <person name="Anantharaman K."/>
            <person name="Probst A."/>
            <person name="Burstein D."/>
            <person name="Thomas B.C."/>
            <person name="Banfield J.F."/>
        </authorList>
    </citation>
    <scope>NUCLEOTIDE SEQUENCE [LARGE SCALE GENOMIC DNA]</scope>
    <source>
        <strain evidence="3">HGW-Wallbacteria-1</strain>
    </source>
</reference>
<dbReference type="Gene3D" id="2.30.30.570">
    <property type="match status" value="1"/>
</dbReference>
<dbReference type="SUPFAM" id="SSF117892">
    <property type="entry name" value="Band 7/SPFH domain"/>
    <property type="match status" value="1"/>
</dbReference>
<keyword evidence="1" id="KW-0175">Coiled coil</keyword>
<protein>
    <recommendedName>
        <fullName evidence="2">Band 7 domain-containing protein</fullName>
    </recommendedName>
</protein>
<organism evidence="3 4">
    <name type="scientific">Candidatus Wallbacteria bacterium HGW-Wallbacteria-1</name>
    <dbReference type="NCBI Taxonomy" id="2013854"/>
    <lineage>
        <taxon>Bacteria</taxon>
        <taxon>Candidatus Walliibacteriota</taxon>
    </lineage>
</organism>
<dbReference type="InterPro" id="IPR001107">
    <property type="entry name" value="Band_7"/>
</dbReference>
<gene>
    <name evidence="3" type="ORF">CVV64_19480</name>
</gene>
<evidence type="ECO:0000313" key="3">
    <source>
        <dbReference type="EMBL" id="PKK88287.1"/>
    </source>
</evidence>
<dbReference type="Gene3D" id="3.30.479.30">
    <property type="entry name" value="Band 7 domain"/>
    <property type="match status" value="1"/>
</dbReference>
<name>A0A2N1PIW7_9BACT</name>
<dbReference type="InterPro" id="IPR039059">
    <property type="entry name" value="MVP"/>
</dbReference>